<comment type="caution">
    <text evidence="2">The sequence shown here is derived from an EMBL/GenBank/DDBJ whole genome shotgun (WGS) entry which is preliminary data.</text>
</comment>
<dbReference type="PANTHER" id="PTHR37909">
    <property type="entry name" value="S-ADENOSYL-L-METHIONINE-DEPENDENT METHYLTRANSFERASES SUPERFAMILY PROTEIN"/>
    <property type="match status" value="1"/>
</dbReference>
<dbReference type="Proteomes" id="UP001141552">
    <property type="component" value="Unassembled WGS sequence"/>
</dbReference>
<dbReference type="Pfam" id="PF13578">
    <property type="entry name" value="Methyltransf_24"/>
    <property type="match status" value="1"/>
</dbReference>
<reference evidence="2" key="2">
    <citation type="journal article" date="2023" name="Plants (Basel)">
        <title>Annotation of the Turnera subulata (Passifloraceae) Draft Genome Reveals the S-Locus Evolved after the Divergence of Turneroideae from Passifloroideae in a Stepwise Manner.</title>
        <authorList>
            <person name="Henning P.M."/>
            <person name="Roalson E.H."/>
            <person name="Mir W."/>
            <person name="McCubbin A.G."/>
            <person name="Shore J.S."/>
        </authorList>
    </citation>
    <scope>NUCLEOTIDE SEQUENCE</scope>
    <source>
        <strain evidence="2">F60SS</strain>
    </source>
</reference>
<feature type="compositionally biased region" description="Basic and acidic residues" evidence="1">
    <location>
        <begin position="1"/>
        <end position="10"/>
    </location>
</feature>
<dbReference type="PANTHER" id="PTHR37909:SF1">
    <property type="entry name" value="S-ADENOSYL-L-METHIONINE-DEPENDENT METHYLTRANSFERASES SUPERFAMILY PROTEIN"/>
    <property type="match status" value="1"/>
</dbReference>
<evidence type="ECO:0000256" key="1">
    <source>
        <dbReference type="SAM" id="MobiDB-lite"/>
    </source>
</evidence>
<sequence length="284" mass="31970">MPREPPRLDFLDASGTPVHTPESQVLLSPELNEAATKSATCLQETQTQHFRVPTRCADPLPPRVVHKTIIQRIFNDTSPHRNFPPAHVSTLLHNRKVQGWGSYGAVFEHLIRRVKPRVIIEVGSFLGASALHMADLTRQLGIDSVILCVDDFRGWLGFQDRFRYLTTLNGDVLLLYQFMNNVVYHNATGSVLPLPFSTTAGLWKLCEWGVFGDLREIDAGHDFNSAWADINRAYRILRPGGVIFGHDYFTAKYDGGVKKAVDLFAWMNGFKVQTDGEHWVIDSA</sequence>
<proteinExistence type="predicted"/>
<evidence type="ECO:0000313" key="3">
    <source>
        <dbReference type="Proteomes" id="UP001141552"/>
    </source>
</evidence>
<gene>
    <name evidence="2" type="ORF">Tsubulata_041603</name>
</gene>
<dbReference type="Gene3D" id="3.40.50.150">
    <property type="entry name" value="Vaccinia Virus protein VP39"/>
    <property type="match status" value="2"/>
</dbReference>
<dbReference type="SUPFAM" id="SSF53335">
    <property type="entry name" value="S-adenosyl-L-methionine-dependent methyltransferases"/>
    <property type="match status" value="1"/>
</dbReference>
<feature type="region of interest" description="Disordered" evidence="1">
    <location>
        <begin position="1"/>
        <end position="24"/>
    </location>
</feature>
<reference evidence="2" key="1">
    <citation type="submission" date="2022-02" db="EMBL/GenBank/DDBJ databases">
        <authorList>
            <person name="Henning P.M."/>
            <person name="McCubbin A.G."/>
            <person name="Shore J.S."/>
        </authorList>
    </citation>
    <scope>NUCLEOTIDE SEQUENCE</scope>
    <source>
        <strain evidence="2">F60SS</strain>
        <tissue evidence="2">Leaves</tissue>
    </source>
</reference>
<name>A0A9Q0GFS4_9ROSI</name>
<organism evidence="2 3">
    <name type="scientific">Turnera subulata</name>
    <dbReference type="NCBI Taxonomy" id="218843"/>
    <lineage>
        <taxon>Eukaryota</taxon>
        <taxon>Viridiplantae</taxon>
        <taxon>Streptophyta</taxon>
        <taxon>Embryophyta</taxon>
        <taxon>Tracheophyta</taxon>
        <taxon>Spermatophyta</taxon>
        <taxon>Magnoliopsida</taxon>
        <taxon>eudicotyledons</taxon>
        <taxon>Gunneridae</taxon>
        <taxon>Pentapetalae</taxon>
        <taxon>rosids</taxon>
        <taxon>fabids</taxon>
        <taxon>Malpighiales</taxon>
        <taxon>Passifloraceae</taxon>
        <taxon>Turnera</taxon>
    </lineage>
</organism>
<protein>
    <recommendedName>
        <fullName evidence="4">S-adenosyl-L-methionine-dependent methyltransferase</fullName>
    </recommendedName>
</protein>
<dbReference type="AlphaFoldDB" id="A0A9Q0GFS4"/>
<evidence type="ECO:0008006" key="4">
    <source>
        <dbReference type="Google" id="ProtNLM"/>
    </source>
</evidence>
<accession>A0A9Q0GFS4</accession>
<evidence type="ECO:0000313" key="2">
    <source>
        <dbReference type="EMBL" id="KAJ4849438.1"/>
    </source>
</evidence>
<dbReference type="OrthoDB" id="186626at2759"/>
<dbReference type="InterPro" id="IPR029063">
    <property type="entry name" value="SAM-dependent_MTases_sf"/>
</dbReference>
<keyword evidence="3" id="KW-1185">Reference proteome</keyword>
<dbReference type="EMBL" id="JAKUCV010000607">
    <property type="protein sequence ID" value="KAJ4849438.1"/>
    <property type="molecule type" value="Genomic_DNA"/>
</dbReference>